<evidence type="ECO:0000259" key="10">
    <source>
        <dbReference type="Pfam" id="PF00675"/>
    </source>
</evidence>
<dbReference type="Gene3D" id="3.30.830.10">
    <property type="entry name" value="Metalloenzyme, LuxS/M16 peptidase-like"/>
    <property type="match status" value="4"/>
</dbReference>
<dbReference type="Pfam" id="PF05193">
    <property type="entry name" value="Peptidase_M16_C"/>
    <property type="match status" value="2"/>
</dbReference>
<dbReference type="RefSeq" id="WP_386821564.1">
    <property type="nucleotide sequence ID" value="NZ_JBHUIT010000034.1"/>
</dbReference>
<keyword evidence="13" id="KW-1185">Reference proteome</keyword>
<comment type="cofactor">
    <cofactor evidence="1">
        <name>Zn(2+)</name>
        <dbReference type="ChEBI" id="CHEBI:29105"/>
    </cofactor>
</comment>
<keyword evidence="7" id="KW-0482">Metalloprotease</keyword>
<dbReference type="SUPFAM" id="SSF63411">
    <property type="entry name" value="LuxS/MPP-like metallohydrolase"/>
    <property type="match status" value="4"/>
</dbReference>
<evidence type="ECO:0000256" key="1">
    <source>
        <dbReference type="ARBA" id="ARBA00001947"/>
    </source>
</evidence>
<evidence type="ECO:0000256" key="4">
    <source>
        <dbReference type="ARBA" id="ARBA00022723"/>
    </source>
</evidence>
<dbReference type="PROSITE" id="PS00143">
    <property type="entry name" value="INSULINASE"/>
    <property type="match status" value="1"/>
</dbReference>
<evidence type="ECO:0000256" key="7">
    <source>
        <dbReference type="ARBA" id="ARBA00023049"/>
    </source>
</evidence>
<evidence type="ECO:0000256" key="3">
    <source>
        <dbReference type="ARBA" id="ARBA00022670"/>
    </source>
</evidence>
<evidence type="ECO:0000256" key="5">
    <source>
        <dbReference type="ARBA" id="ARBA00022801"/>
    </source>
</evidence>
<feature type="domain" description="Peptidase M16 N-terminal" evidence="10">
    <location>
        <begin position="94"/>
        <end position="217"/>
    </location>
</feature>
<evidence type="ECO:0000256" key="8">
    <source>
        <dbReference type="RuleBase" id="RU004447"/>
    </source>
</evidence>
<dbReference type="InterPro" id="IPR001431">
    <property type="entry name" value="Pept_M16_Zn_BS"/>
</dbReference>
<feature type="domain" description="Peptidase M16 C-terminal" evidence="11">
    <location>
        <begin position="257"/>
        <end position="438"/>
    </location>
</feature>
<keyword evidence="6" id="KW-0862">Zinc</keyword>
<feature type="compositionally biased region" description="Polar residues" evidence="9">
    <location>
        <begin position="780"/>
        <end position="789"/>
    </location>
</feature>
<comment type="similarity">
    <text evidence="2 8">Belongs to the peptidase M16 family.</text>
</comment>
<feature type="region of interest" description="Disordered" evidence="9">
    <location>
        <begin position="778"/>
        <end position="797"/>
    </location>
</feature>
<keyword evidence="3" id="KW-0645">Protease</keyword>
<dbReference type="Proteomes" id="UP001597375">
    <property type="component" value="Unassembled WGS sequence"/>
</dbReference>
<keyword evidence="4" id="KW-0479">Metal-binding</keyword>
<dbReference type="InterPro" id="IPR011249">
    <property type="entry name" value="Metalloenz_LuxS/M16"/>
</dbReference>
<dbReference type="PANTHER" id="PTHR43690:SF17">
    <property type="entry name" value="PROTEIN YHJJ"/>
    <property type="match status" value="1"/>
</dbReference>
<accession>A0ABW5DAU8</accession>
<feature type="region of interest" description="Disordered" evidence="9">
    <location>
        <begin position="27"/>
        <end position="82"/>
    </location>
</feature>
<dbReference type="Pfam" id="PF00675">
    <property type="entry name" value="Peptidase_M16"/>
    <property type="match status" value="1"/>
</dbReference>
<dbReference type="EMBL" id="JBHUIT010000034">
    <property type="protein sequence ID" value="MFD2258122.1"/>
    <property type="molecule type" value="Genomic_DNA"/>
</dbReference>
<protein>
    <submittedName>
        <fullName evidence="12">M16 family metallopeptidase</fullName>
    </submittedName>
</protein>
<name>A0ABW5DAU8_9BACT</name>
<comment type="caution">
    <text evidence="12">The sequence shown here is derived from an EMBL/GenBank/DDBJ whole genome shotgun (WGS) entry which is preliminary data.</text>
</comment>
<dbReference type="InterPro" id="IPR050626">
    <property type="entry name" value="Peptidase_M16"/>
</dbReference>
<dbReference type="PANTHER" id="PTHR43690">
    <property type="entry name" value="NARDILYSIN"/>
    <property type="match status" value="1"/>
</dbReference>
<evidence type="ECO:0000259" key="11">
    <source>
        <dbReference type="Pfam" id="PF05193"/>
    </source>
</evidence>
<evidence type="ECO:0000313" key="13">
    <source>
        <dbReference type="Proteomes" id="UP001597375"/>
    </source>
</evidence>
<proteinExistence type="inferred from homology"/>
<dbReference type="InterPro" id="IPR007863">
    <property type="entry name" value="Peptidase_M16_C"/>
</dbReference>
<organism evidence="12 13">
    <name type="scientific">Luteolibacter algae</name>
    <dbReference type="NCBI Taxonomy" id="454151"/>
    <lineage>
        <taxon>Bacteria</taxon>
        <taxon>Pseudomonadati</taxon>
        <taxon>Verrucomicrobiota</taxon>
        <taxon>Verrucomicrobiia</taxon>
        <taxon>Verrucomicrobiales</taxon>
        <taxon>Verrucomicrobiaceae</taxon>
        <taxon>Luteolibacter</taxon>
    </lineage>
</organism>
<evidence type="ECO:0000256" key="9">
    <source>
        <dbReference type="SAM" id="MobiDB-lite"/>
    </source>
</evidence>
<dbReference type="InterPro" id="IPR011765">
    <property type="entry name" value="Pept_M16_N"/>
</dbReference>
<gene>
    <name evidence="12" type="ORF">ACFSSA_15685</name>
</gene>
<reference evidence="13" key="1">
    <citation type="journal article" date="2019" name="Int. J. Syst. Evol. Microbiol.">
        <title>The Global Catalogue of Microorganisms (GCM) 10K type strain sequencing project: providing services to taxonomists for standard genome sequencing and annotation.</title>
        <authorList>
            <consortium name="The Broad Institute Genomics Platform"/>
            <consortium name="The Broad Institute Genome Sequencing Center for Infectious Disease"/>
            <person name="Wu L."/>
            <person name="Ma J."/>
        </authorList>
    </citation>
    <scope>NUCLEOTIDE SEQUENCE [LARGE SCALE GENOMIC DNA]</scope>
    <source>
        <strain evidence="13">CGMCC 4.7106</strain>
    </source>
</reference>
<keyword evidence="5" id="KW-0378">Hydrolase</keyword>
<evidence type="ECO:0000256" key="2">
    <source>
        <dbReference type="ARBA" id="ARBA00007261"/>
    </source>
</evidence>
<sequence>MRNATPLVLALILGVTAFLLAIKETPQPTAAEQTAVETSEKTASADSSGNRPSSPEDGSEAAAVEPTPWPSETSDIPPDPQAVFGALPNGLRYMILPNDEPPNRLSMRLHIAAGSLMEAEDQRGLAHFLEHMVFNGTKSYKDANQLIREMQNRGIAFGAHVNAYTSFDETVYMLDLPDIEPDTLDLTFGIMRDFGDGALLSEEEIDAERGVILSEKRSRDSVGYRMQQKQFDALLPNSLIAKRFPIGEEKVIESAPRERFLDFYNRYYVPSKITFVVVGNIDPADIEIKIKETFSSMKNPENPGQEPDLGVVTTPEGIEPHIFSDAELDSTDVSLLLVRPYDFKPDTREARAAKIPLEIANFVIGRRFDRLAKKENSPISDGEASKFVLFNDLELGSISVTVADDRWQEATPLLEQEFRRALEYGFTEAELAEAKANLLNIYEESVKRKDTRKSDSLATAIARSINDETVFSTPEENLEIVKSALESTDIAKVHQEFVKFWEAPGHHLVLATKTASDEASNELAAIYQESVSVQVDPPAAREIIPFGYTDFGKAGRIEKTTEIEDLEVTQLTLTNQIRVNLKKTDFEKNRIHVLARIGTGQLSQPKDKPLLNAVASTVFNAGGLGKHSADELSEILAGRNVSATLSISEDAFILSGSTTPADLLLQLQLMVASITDPGYRPEAIWQFQKSIPVLYQNLKHTTAGPSQEMKTWLHGGDFRYSIPSQTELSNYTIEEVKSWLTPELEKGYLELSVVGDFDEETLVNNLLATFGSLPERNKTQSDNTLNTRSVEFPNPPAEKTFTYESKIPQAMATAIWKTDGLRGNLEEFRRLNVLSDIYGDRLREEIREKLGASYSPNAGASGSDSLENMGYLVGQAIGKPEDIALLLSTMEKIATELSEKGASQDELDRALKPTLAQLEKTLRDNSYWLSTVLAQSQSDPNRLDLARNRDEDYRSINIEEINKLAEKYFAPSQLLKVSILPAE</sequence>
<evidence type="ECO:0000313" key="12">
    <source>
        <dbReference type="EMBL" id="MFD2258122.1"/>
    </source>
</evidence>
<evidence type="ECO:0000256" key="6">
    <source>
        <dbReference type="ARBA" id="ARBA00022833"/>
    </source>
</evidence>
<feature type="domain" description="Peptidase M16 C-terminal" evidence="11">
    <location>
        <begin position="746"/>
        <end position="911"/>
    </location>
</feature>
<feature type="compositionally biased region" description="Polar residues" evidence="9">
    <location>
        <begin position="27"/>
        <end position="53"/>
    </location>
</feature>